<dbReference type="EMBL" id="JAPFFF010000018">
    <property type="protein sequence ID" value="KAK8861121.1"/>
    <property type="molecule type" value="Genomic_DNA"/>
</dbReference>
<comment type="caution">
    <text evidence="1">The sequence shown here is derived from an EMBL/GenBank/DDBJ whole genome shotgun (WGS) entry which is preliminary data.</text>
</comment>
<protein>
    <submittedName>
        <fullName evidence="1">Uncharacterized protein</fullName>
    </submittedName>
</protein>
<keyword evidence="2" id="KW-1185">Reference proteome</keyword>
<reference evidence="1 2" key="1">
    <citation type="submission" date="2024-04" db="EMBL/GenBank/DDBJ databases">
        <title>Tritrichomonas musculus Genome.</title>
        <authorList>
            <person name="Alves-Ferreira E."/>
            <person name="Grigg M."/>
            <person name="Lorenzi H."/>
            <person name="Galac M."/>
        </authorList>
    </citation>
    <scope>NUCLEOTIDE SEQUENCE [LARGE SCALE GENOMIC DNA]</scope>
    <source>
        <strain evidence="1 2">EAF2021</strain>
    </source>
</reference>
<proteinExistence type="predicted"/>
<sequence>MEHKNRFRKQHHQQCEDLILMVNMLQGITQFYATNNDVLQQCEDHTLMVISIYSNKFGNKPALLVGGGLLKSLVPFSPKFLKCLINSMYVVIFAGMSQKCFYLASS</sequence>
<evidence type="ECO:0000313" key="2">
    <source>
        <dbReference type="Proteomes" id="UP001470230"/>
    </source>
</evidence>
<organism evidence="1 2">
    <name type="scientific">Tritrichomonas musculus</name>
    <dbReference type="NCBI Taxonomy" id="1915356"/>
    <lineage>
        <taxon>Eukaryota</taxon>
        <taxon>Metamonada</taxon>
        <taxon>Parabasalia</taxon>
        <taxon>Tritrichomonadida</taxon>
        <taxon>Tritrichomonadidae</taxon>
        <taxon>Tritrichomonas</taxon>
    </lineage>
</organism>
<evidence type="ECO:0000313" key="1">
    <source>
        <dbReference type="EMBL" id="KAK8861121.1"/>
    </source>
</evidence>
<name>A0ABR2IDP1_9EUKA</name>
<gene>
    <name evidence="1" type="ORF">M9Y10_012816</name>
</gene>
<accession>A0ABR2IDP1</accession>
<dbReference type="Proteomes" id="UP001470230">
    <property type="component" value="Unassembled WGS sequence"/>
</dbReference>